<dbReference type="CDD" id="cd04301">
    <property type="entry name" value="NAT_SF"/>
    <property type="match status" value="1"/>
</dbReference>
<sequence>MVTPPPYHARLATPADAQLYFEWANDPVTRQQSFNSEPILWENHEAWFTRKLTDPNALMLVFEVQSGDPIGQVRFEKQADGEVVIGVSLDAYFRGKGLASTLIRAAVSQCQEQWGNTPIAAHIKPDNKASVRAFERAGFHFDHESRKFGVNALCLMFKV</sequence>
<accession>A0A939JVD2</accession>
<proteinExistence type="predicted"/>
<dbReference type="PROSITE" id="PS51186">
    <property type="entry name" value="GNAT"/>
    <property type="match status" value="1"/>
</dbReference>
<dbReference type="PANTHER" id="PTHR43328:SF1">
    <property type="entry name" value="N-ACETYLTRANSFERASE DOMAIN-CONTAINING PROTEIN"/>
    <property type="match status" value="1"/>
</dbReference>
<dbReference type="Proteomes" id="UP000664795">
    <property type="component" value="Unassembled WGS sequence"/>
</dbReference>
<dbReference type="AlphaFoldDB" id="A0A939JVD2"/>
<dbReference type="Pfam" id="PF13302">
    <property type="entry name" value="Acetyltransf_3"/>
    <property type="match status" value="1"/>
</dbReference>
<gene>
    <name evidence="2" type="ORF">J2I48_06960</name>
</gene>
<reference evidence="2 3" key="1">
    <citation type="submission" date="2021-03" db="EMBL/GenBank/DDBJ databases">
        <title>Fibrella sp. HMF5036 genome sequencing and assembly.</title>
        <authorList>
            <person name="Kang H."/>
            <person name="Kim H."/>
            <person name="Bae S."/>
            <person name="Joh K."/>
        </authorList>
    </citation>
    <scope>NUCLEOTIDE SEQUENCE [LARGE SCALE GENOMIC DNA]</scope>
    <source>
        <strain evidence="2 3">HMF5036</strain>
    </source>
</reference>
<comment type="caution">
    <text evidence="2">The sequence shown here is derived from an EMBL/GenBank/DDBJ whole genome shotgun (WGS) entry which is preliminary data.</text>
</comment>
<dbReference type="SUPFAM" id="SSF55729">
    <property type="entry name" value="Acyl-CoA N-acyltransferases (Nat)"/>
    <property type="match status" value="1"/>
</dbReference>
<organism evidence="2 3">
    <name type="scientific">Fibrella aquatilis</name>
    <dbReference type="NCBI Taxonomy" id="2817059"/>
    <lineage>
        <taxon>Bacteria</taxon>
        <taxon>Pseudomonadati</taxon>
        <taxon>Bacteroidota</taxon>
        <taxon>Cytophagia</taxon>
        <taxon>Cytophagales</taxon>
        <taxon>Spirosomataceae</taxon>
        <taxon>Fibrella</taxon>
    </lineage>
</organism>
<protein>
    <submittedName>
        <fullName evidence="2">GNAT family N-acetyltransferase</fullName>
    </submittedName>
</protein>
<dbReference type="InterPro" id="IPR016181">
    <property type="entry name" value="Acyl_CoA_acyltransferase"/>
</dbReference>
<dbReference type="GO" id="GO:0016747">
    <property type="term" value="F:acyltransferase activity, transferring groups other than amino-acyl groups"/>
    <property type="evidence" value="ECO:0007669"/>
    <property type="project" value="InterPro"/>
</dbReference>
<evidence type="ECO:0000259" key="1">
    <source>
        <dbReference type="PROSITE" id="PS51186"/>
    </source>
</evidence>
<name>A0A939JVD2_9BACT</name>
<dbReference type="RefSeq" id="WP_207334687.1">
    <property type="nucleotide sequence ID" value="NZ_JAFMYU010000004.1"/>
</dbReference>
<feature type="domain" description="N-acetyltransferase" evidence="1">
    <location>
        <begin position="7"/>
        <end position="159"/>
    </location>
</feature>
<evidence type="ECO:0000313" key="2">
    <source>
        <dbReference type="EMBL" id="MBO0930727.1"/>
    </source>
</evidence>
<keyword evidence="3" id="KW-1185">Reference proteome</keyword>
<evidence type="ECO:0000313" key="3">
    <source>
        <dbReference type="Proteomes" id="UP000664795"/>
    </source>
</evidence>
<dbReference type="InterPro" id="IPR000182">
    <property type="entry name" value="GNAT_dom"/>
</dbReference>
<dbReference type="PANTHER" id="PTHR43328">
    <property type="entry name" value="ACETYLTRANSFERASE-RELATED"/>
    <property type="match status" value="1"/>
</dbReference>
<dbReference type="EMBL" id="JAFMYU010000004">
    <property type="protein sequence ID" value="MBO0930727.1"/>
    <property type="molecule type" value="Genomic_DNA"/>
</dbReference>
<dbReference type="Gene3D" id="3.40.630.30">
    <property type="match status" value="1"/>
</dbReference>